<feature type="binding site" evidence="1">
    <location>
        <position position="30"/>
    </location>
    <ligand>
        <name>ATP</name>
        <dbReference type="ChEBI" id="CHEBI:30616"/>
    </ligand>
</feature>
<reference evidence="3" key="2">
    <citation type="submission" date="2021-10" db="EMBL/GenBank/DDBJ databases">
        <title>Phylogenomics reveals ancestral predisposition of the termite-cultivated fungus Termitomyces towards a domesticated lifestyle.</title>
        <authorList>
            <person name="Auxier B."/>
            <person name="Grum-Grzhimaylo A."/>
            <person name="Cardenas M.E."/>
            <person name="Lodge J.D."/>
            <person name="Laessoe T."/>
            <person name="Pedersen O."/>
            <person name="Smith M.E."/>
            <person name="Kuyper T.W."/>
            <person name="Franco-Molano E.A."/>
            <person name="Baroni T.J."/>
            <person name="Aanen D.K."/>
        </authorList>
    </citation>
    <scope>NUCLEOTIDE SEQUENCE</scope>
    <source>
        <strain evidence="3">AP01</strain>
        <tissue evidence="3">Mycelium</tissue>
    </source>
</reference>
<dbReference type="InterPro" id="IPR017441">
    <property type="entry name" value="Protein_kinase_ATP_BS"/>
</dbReference>
<keyword evidence="4" id="KW-1185">Reference proteome</keyword>
<evidence type="ECO:0000313" key="4">
    <source>
        <dbReference type="Proteomes" id="UP000775547"/>
    </source>
</evidence>
<sequence length="242" mass="27014">MVTPQCLGSGSFATVHLALDPVKRRQVACKSIRTKREHEVGQVMKEVRILMTIRHPNINEIYDTEANKNYIHIFLQLCTGGDLFTYVTNHPSLHHHLCEAEANLLKPQEIPKPENILLHAPGPYPRILIADFGLARPNAHQETFNVCGTVSYLPPEGVLALDIKHLGYVGLPADCWSAGIILFIMLCHIEESRGADGTQPSQRYVNTEARLKARIIDGRVEFQSHLWNKMPDGSVDASEIPG</sequence>
<dbReference type="InterPro" id="IPR000719">
    <property type="entry name" value="Prot_kinase_dom"/>
</dbReference>
<dbReference type="OrthoDB" id="40902at2759"/>
<dbReference type="GO" id="GO:0004672">
    <property type="term" value="F:protein kinase activity"/>
    <property type="evidence" value="ECO:0007669"/>
    <property type="project" value="InterPro"/>
</dbReference>
<dbReference type="GO" id="GO:0005524">
    <property type="term" value="F:ATP binding"/>
    <property type="evidence" value="ECO:0007669"/>
    <property type="project" value="UniProtKB-UniRule"/>
</dbReference>
<proteinExistence type="predicted"/>
<gene>
    <name evidence="3" type="ORF">DXG03_008919</name>
</gene>
<evidence type="ECO:0000259" key="2">
    <source>
        <dbReference type="PROSITE" id="PS50011"/>
    </source>
</evidence>
<accession>A0A9P7KH86</accession>
<dbReference type="AlphaFoldDB" id="A0A9P7KH86"/>
<feature type="domain" description="Protein kinase" evidence="2">
    <location>
        <begin position="1"/>
        <end position="242"/>
    </location>
</feature>
<comment type="caution">
    <text evidence="3">The sequence shown here is derived from an EMBL/GenBank/DDBJ whole genome shotgun (WGS) entry which is preliminary data.</text>
</comment>
<keyword evidence="1" id="KW-0547">Nucleotide-binding</keyword>
<organism evidence="3 4">
    <name type="scientific">Asterophora parasitica</name>
    <dbReference type="NCBI Taxonomy" id="117018"/>
    <lineage>
        <taxon>Eukaryota</taxon>
        <taxon>Fungi</taxon>
        <taxon>Dikarya</taxon>
        <taxon>Basidiomycota</taxon>
        <taxon>Agaricomycotina</taxon>
        <taxon>Agaricomycetes</taxon>
        <taxon>Agaricomycetidae</taxon>
        <taxon>Agaricales</taxon>
        <taxon>Tricholomatineae</taxon>
        <taxon>Lyophyllaceae</taxon>
        <taxon>Asterophora</taxon>
    </lineage>
</organism>
<protein>
    <recommendedName>
        <fullName evidence="2">Protein kinase domain-containing protein</fullName>
    </recommendedName>
</protein>
<dbReference type="Proteomes" id="UP000775547">
    <property type="component" value="Unassembled WGS sequence"/>
</dbReference>
<dbReference type="EMBL" id="JABCKV010000008">
    <property type="protein sequence ID" value="KAG5647566.1"/>
    <property type="molecule type" value="Genomic_DNA"/>
</dbReference>
<dbReference type="InterPro" id="IPR011009">
    <property type="entry name" value="Kinase-like_dom_sf"/>
</dbReference>
<reference evidence="3" key="1">
    <citation type="submission" date="2020-07" db="EMBL/GenBank/DDBJ databases">
        <authorList>
            <person name="Nieuwenhuis M."/>
            <person name="Van De Peppel L.J.J."/>
        </authorList>
    </citation>
    <scope>NUCLEOTIDE SEQUENCE</scope>
    <source>
        <strain evidence="3">AP01</strain>
        <tissue evidence="3">Mycelium</tissue>
    </source>
</reference>
<dbReference type="Pfam" id="PF00069">
    <property type="entry name" value="Pkinase"/>
    <property type="match status" value="2"/>
</dbReference>
<dbReference type="Gene3D" id="1.10.510.10">
    <property type="entry name" value="Transferase(Phosphotransferase) domain 1"/>
    <property type="match status" value="2"/>
</dbReference>
<name>A0A9P7KH86_9AGAR</name>
<keyword evidence="1" id="KW-0067">ATP-binding</keyword>
<dbReference type="SUPFAM" id="SSF56112">
    <property type="entry name" value="Protein kinase-like (PK-like)"/>
    <property type="match status" value="1"/>
</dbReference>
<dbReference type="PROSITE" id="PS00107">
    <property type="entry name" value="PROTEIN_KINASE_ATP"/>
    <property type="match status" value="1"/>
</dbReference>
<dbReference type="PROSITE" id="PS50011">
    <property type="entry name" value="PROTEIN_KINASE_DOM"/>
    <property type="match status" value="1"/>
</dbReference>
<dbReference type="PANTHER" id="PTHR24347">
    <property type="entry name" value="SERINE/THREONINE-PROTEIN KINASE"/>
    <property type="match status" value="1"/>
</dbReference>
<evidence type="ECO:0000313" key="3">
    <source>
        <dbReference type="EMBL" id="KAG5647566.1"/>
    </source>
</evidence>
<evidence type="ECO:0000256" key="1">
    <source>
        <dbReference type="PROSITE-ProRule" id="PRU10141"/>
    </source>
</evidence>